<dbReference type="InterPro" id="IPR031321">
    <property type="entry name" value="UCP012641"/>
</dbReference>
<sequence>MRLFSCGRCGQRLYFENVSCTRCGATLGFLPDRLELVALDEAGDGLWQLPGEATQYRMCVNYARHAACNWMVAAHDEHGHCPACRLNHTIPDLGVEGNIELWREMETEKRRLVYSLMRLNLPMAPRSDGPGGLAFDFLADSVEPFSERGKVLTGHAGGLITINIKEADPAERERLRGQMDEPYRTLLGHFRHESGHYFWDRLVRDTSWLPEYRALFGDETLDYGEALERHYKHGAPADWQERFISSYATMHPWEDWAETWAHYLHIIDTLETAWQFGLRSQPTTGDDRSGVVRHDFDPYRESRAETLIEHWLPLAFALNSLNRSMGHEHAYPFVISPAVGEKLGFIHRVIRGGDDGAAPTAE</sequence>
<reference evidence="2 3" key="1">
    <citation type="submission" date="2019-08" db="EMBL/GenBank/DDBJ databases">
        <authorList>
            <person name="Karlyshev A.V."/>
        </authorList>
    </citation>
    <scope>NUCLEOTIDE SEQUENCE [LARGE SCALE GENOMIC DNA]</scope>
    <source>
        <strain evidence="2 3">Alg18-2.2</strain>
    </source>
</reference>
<dbReference type="InterPro" id="IPR011201">
    <property type="entry name" value="Zinc-ribbon_6_bact"/>
</dbReference>
<keyword evidence="3" id="KW-1185">Reference proteome</keyword>
<dbReference type="Pfam" id="PF15887">
    <property type="entry name" value="Peptidase_Mx"/>
    <property type="match status" value="1"/>
</dbReference>
<comment type="caution">
    <text evidence="2">The sequence shown here is derived from an EMBL/GenBank/DDBJ whole genome shotgun (WGS) entry which is preliminary data.</text>
</comment>
<dbReference type="Gene3D" id="3.40.390.70">
    <property type="match status" value="1"/>
</dbReference>
<evidence type="ECO:0000313" key="3">
    <source>
        <dbReference type="Proteomes" id="UP000321248"/>
    </source>
</evidence>
<dbReference type="OrthoDB" id="256753at2"/>
<dbReference type="Proteomes" id="UP000321248">
    <property type="component" value="Unassembled WGS sequence"/>
</dbReference>
<accession>A0A5C8KNK6</accession>
<protein>
    <recommendedName>
        <fullName evidence="1">Zinc-ribbon domain-containing protein</fullName>
    </recommendedName>
</protein>
<dbReference type="AlphaFoldDB" id="A0A5C8KNK6"/>
<dbReference type="EMBL" id="VRTS01000007">
    <property type="protein sequence ID" value="TXK61014.1"/>
    <property type="molecule type" value="Genomic_DNA"/>
</dbReference>
<evidence type="ECO:0000259" key="1">
    <source>
        <dbReference type="Pfam" id="PF10005"/>
    </source>
</evidence>
<proteinExistence type="predicted"/>
<dbReference type="Pfam" id="PF10005">
    <property type="entry name" value="Zn_ribbon_DZR_6"/>
    <property type="match status" value="1"/>
</dbReference>
<gene>
    <name evidence="2" type="ORF">FU658_10590</name>
</gene>
<dbReference type="PIRSF" id="PIRSF012641">
    <property type="entry name" value="UCP012641"/>
    <property type="match status" value="1"/>
</dbReference>
<dbReference type="RefSeq" id="WP_147892057.1">
    <property type="nucleotide sequence ID" value="NZ_VRTS01000007.1"/>
</dbReference>
<organism evidence="2 3">
    <name type="scientific">Alkalisalibacterium limincola</name>
    <dbReference type="NCBI Taxonomy" id="2699169"/>
    <lineage>
        <taxon>Bacteria</taxon>
        <taxon>Pseudomonadati</taxon>
        <taxon>Pseudomonadota</taxon>
        <taxon>Gammaproteobacteria</taxon>
        <taxon>Lysobacterales</taxon>
        <taxon>Lysobacteraceae</taxon>
        <taxon>Alkalisalibacterium</taxon>
    </lineage>
</organism>
<name>A0A5C8KNK6_9GAMM</name>
<evidence type="ECO:0000313" key="2">
    <source>
        <dbReference type="EMBL" id="TXK61014.1"/>
    </source>
</evidence>
<feature type="domain" description="Zinc-ribbon" evidence="1">
    <location>
        <begin position="3"/>
        <end position="93"/>
    </location>
</feature>